<keyword evidence="2" id="KW-1185">Reference proteome</keyword>
<evidence type="ECO:0000313" key="1">
    <source>
        <dbReference type="EMBL" id="KAG8579421.1"/>
    </source>
</evidence>
<dbReference type="Proteomes" id="UP000824782">
    <property type="component" value="Unassembled WGS sequence"/>
</dbReference>
<evidence type="ECO:0000313" key="2">
    <source>
        <dbReference type="Proteomes" id="UP000824782"/>
    </source>
</evidence>
<name>A0AAV7C460_ENGPU</name>
<reference evidence="1" key="1">
    <citation type="thesis" date="2020" institute="ProQuest LLC" country="789 East Eisenhower Parkway, Ann Arbor, MI, USA">
        <title>Comparative Genomics and Chromosome Evolution.</title>
        <authorList>
            <person name="Mudd A.B."/>
        </authorList>
    </citation>
    <scope>NUCLEOTIDE SEQUENCE</scope>
    <source>
        <strain evidence="1">237g6f4</strain>
        <tissue evidence="1">Blood</tissue>
    </source>
</reference>
<proteinExistence type="predicted"/>
<comment type="caution">
    <text evidence="1">The sequence shown here is derived from an EMBL/GenBank/DDBJ whole genome shotgun (WGS) entry which is preliminary data.</text>
</comment>
<accession>A0AAV7C460</accession>
<gene>
    <name evidence="1" type="ORF">GDO81_010875</name>
</gene>
<sequence>MMEMIMMKSPNKSVGLQNFVDPHHSVRRTGKELYGNYKCMFAKVICTITLPIPKFCKAALCDPGKD</sequence>
<dbReference type="AlphaFoldDB" id="A0AAV7C460"/>
<dbReference type="EMBL" id="WNYA01000004">
    <property type="protein sequence ID" value="KAG8579421.1"/>
    <property type="molecule type" value="Genomic_DNA"/>
</dbReference>
<protein>
    <submittedName>
        <fullName evidence="1">Uncharacterized protein</fullName>
    </submittedName>
</protein>
<organism evidence="1 2">
    <name type="scientific">Engystomops pustulosus</name>
    <name type="common">Tungara frog</name>
    <name type="synonym">Physalaemus pustulosus</name>
    <dbReference type="NCBI Taxonomy" id="76066"/>
    <lineage>
        <taxon>Eukaryota</taxon>
        <taxon>Metazoa</taxon>
        <taxon>Chordata</taxon>
        <taxon>Craniata</taxon>
        <taxon>Vertebrata</taxon>
        <taxon>Euteleostomi</taxon>
        <taxon>Amphibia</taxon>
        <taxon>Batrachia</taxon>
        <taxon>Anura</taxon>
        <taxon>Neobatrachia</taxon>
        <taxon>Hyloidea</taxon>
        <taxon>Leptodactylidae</taxon>
        <taxon>Leiuperinae</taxon>
        <taxon>Engystomops</taxon>
    </lineage>
</organism>